<evidence type="ECO:0000256" key="5">
    <source>
        <dbReference type="ARBA" id="ARBA00023136"/>
    </source>
</evidence>
<dbReference type="AlphaFoldDB" id="A0A564TLI2"/>
<evidence type="ECO:0000313" key="9">
    <source>
        <dbReference type="Proteomes" id="UP000409147"/>
    </source>
</evidence>
<organism evidence="8 9">
    <name type="scientific">Blautia obeum</name>
    <dbReference type="NCBI Taxonomy" id="40520"/>
    <lineage>
        <taxon>Bacteria</taxon>
        <taxon>Bacillati</taxon>
        <taxon>Bacillota</taxon>
        <taxon>Clostridia</taxon>
        <taxon>Lachnospirales</taxon>
        <taxon>Lachnospiraceae</taxon>
        <taxon>Blautia</taxon>
    </lineage>
</organism>
<dbReference type="PANTHER" id="PTHR30572:SF9">
    <property type="entry name" value="ABC TRANSPORTER PERMEASE PROTEIN"/>
    <property type="match status" value="1"/>
</dbReference>
<keyword evidence="9" id="KW-1185">Reference proteome</keyword>
<evidence type="ECO:0000256" key="4">
    <source>
        <dbReference type="ARBA" id="ARBA00022989"/>
    </source>
</evidence>
<dbReference type="RefSeq" id="WP_144369019.1">
    <property type="nucleotide sequence ID" value="NZ_CABHNB010000022.1"/>
</dbReference>
<feature type="transmembrane region" description="Helical" evidence="6">
    <location>
        <begin position="346"/>
        <end position="367"/>
    </location>
</feature>
<keyword evidence="3 6" id="KW-0812">Transmembrane</keyword>
<name>A0A564TLI2_9FIRM</name>
<sequence length="463" mass="50596">MNCLKRAYLYVTRKKGKSILLFLILLVTATFVLSGLCIGDATRQAQMNLRKNLGGAFDMTINYSEDNPYYRQEESENDDGTKDVLMYSMKQVSPEMVANIRNIAGVKYCDASTENLYDGLLPIPGTVPVEEKFSHCVTGIGVWRSSEQNFFTSEKLTLIAGRHIAENDTHSAIISDVLAEKNQIKLGNTFTITGGSRKKISLEVIGLFHANVTEKLGDAVTSYDKIQNHIFTDVASAIEAENSVVVQGFDDVKVTVDDPENLKQIMEQVKHLPGYEENVYTIAADDEAYQSAAASLSSLDGLVKCLLIGIIAVSIIILALILTLWGKTRVHETGVFLSLGIKKGNILGQYIAEVLLIAVFAFAASGITSNMFAATVADTLLQQTVQSNSLQDNAEDDTTMKSIDMGSMLEDEKAVSPDIQISVGIEDMLLLYLIGFCIIVISVTISSVSIMRLKPKNILNSMS</sequence>
<comment type="subcellular location">
    <subcellularLocation>
        <location evidence="1">Cell membrane</location>
        <topology evidence="1">Multi-pass membrane protein</topology>
    </subcellularLocation>
</comment>
<dbReference type="PANTHER" id="PTHR30572">
    <property type="entry name" value="MEMBRANE COMPONENT OF TRANSPORTER-RELATED"/>
    <property type="match status" value="1"/>
</dbReference>
<keyword evidence="5 6" id="KW-0472">Membrane</keyword>
<keyword evidence="4 6" id="KW-1133">Transmembrane helix</keyword>
<evidence type="ECO:0000256" key="1">
    <source>
        <dbReference type="ARBA" id="ARBA00004651"/>
    </source>
</evidence>
<dbReference type="EMBL" id="CABHNB010000022">
    <property type="protein sequence ID" value="VUX08111.1"/>
    <property type="molecule type" value="Genomic_DNA"/>
</dbReference>
<feature type="transmembrane region" description="Helical" evidence="6">
    <location>
        <begin position="306"/>
        <end position="325"/>
    </location>
</feature>
<evidence type="ECO:0000256" key="3">
    <source>
        <dbReference type="ARBA" id="ARBA00022692"/>
    </source>
</evidence>
<feature type="domain" description="ABC3 transporter permease C-terminal" evidence="7">
    <location>
        <begin position="306"/>
        <end position="455"/>
    </location>
</feature>
<dbReference type="Proteomes" id="UP000409147">
    <property type="component" value="Unassembled WGS sequence"/>
</dbReference>
<evidence type="ECO:0000259" key="7">
    <source>
        <dbReference type="Pfam" id="PF02687"/>
    </source>
</evidence>
<keyword evidence="2" id="KW-1003">Cell membrane</keyword>
<evidence type="ECO:0000256" key="6">
    <source>
        <dbReference type="SAM" id="Phobius"/>
    </source>
</evidence>
<feature type="transmembrane region" description="Helical" evidence="6">
    <location>
        <begin position="429"/>
        <end position="453"/>
    </location>
</feature>
<dbReference type="InterPro" id="IPR003838">
    <property type="entry name" value="ABC3_permease_C"/>
</dbReference>
<proteinExistence type="predicted"/>
<reference evidence="8 9" key="1">
    <citation type="submission" date="2019-07" db="EMBL/GenBank/DDBJ databases">
        <authorList>
            <person name="Hibberd C M."/>
            <person name="Gehrig L. J."/>
            <person name="Chang H.-W."/>
            <person name="Venkatesh S."/>
        </authorList>
    </citation>
    <scope>NUCLEOTIDE SEQUENCE [LARGE SCALE GENOMIC DNA]</scope>
    <source>
        <strain evidence="8">Ruminococcus_obeum_SSTS_Bg7063</strain>
    </source>
</reference>
<protein>
    <submittedName>
        <fullName evidence="8">FtsX-like permease family protein</fullName>
    </submittedName>
</protein>
<evidence type="ECO:0000313" key="8">
    <source>
        <dbReference type="EMBL" id="VUX08111.1"/>
    </source>
</evidence>
<accession>A0A564TLI2</accession>
<dbReference type="Pfam" id="PF02687">
    <property type="entry name" value="FtsX"/>
    <property type="match status" value="1"/>
</dbReference>
<dbReference type="GO" id="GO:0022857">
    <property type="term" value="F:transmembrane transporter activity"/>
    <property type="evidence" value="ECO:0007669"/>
    <property type="project" value="TreeGrafter"/>
</dbReference>
<gene>
    <name evidence="8" type="ORF">ROSSTS7063_01780</name>
</gene>
<dbReference type="InterPro" id="IPR050250">
    <property type="entry name" value="Macrolide_Exporter_MacB"/>
</dbReference>
<evidence type="ECO:0000256" key="2">
    <source>
        <dbReference type="ARBA" id="ARBA00022475"/>
    </source>
</evidence>
<dbReference type="GO" id="GO:0005886">
    <property type="term" value="C:plasma membrane"/>
    <property type="evidence" value="ECO:0007669"/>
    <property type="project" value="UniProtKB-SubCell"/>
</dbReference>